<evidence type="ECO:0000259" key="10">
    <source>
        <dbReference type="PROSITE" id="PS50125"/>
    </source>
</evidence>
<dbReference type="InterPro" id="IPR029787">
    <property type="entry name" value="Nucleotide_cyclase"/>
</dbReference>
<keyword evidence="2 8" id="KW-0812">Transmembrane</keyword>
<dbReference type="VEuPathDB" id="AmoebaDB:NAEGRDRAFT_63742"/>
<dbReference type="GO" id="GO:0035556">
    <property type="term" value="P:intracellular signal transduction"/>
    <property type="evidence" value="ECO:0007669"/>
    <property type="project" value="InterPro"/>
</dbReference>
<dbReference type="PROSITE" id="PS50112">
    <property type="entry name" value="PAS"/>
    <property type="match status" value="1"/>
</dbReference>
<protein>
    <submittedName>
        <fullName evidence="11">Predicted protein</fullName>
    </submittedName>
</protein>
<proteinExistence type="predicted"/>
<feature type="transmembrane region" description="Helical" evidence="8">
    <location>
        <begin position="112"/>
        <end position="132"/>
    </location>
</feature>
<feature type="transmembrane region" description="Helical" evidence="8">
    <location>
        <begin position="915"/>
        <end position="940"/>
    </location>
</feature>
<feature type="transmembrane region" description="Helical" evidence="8">
    <location>
        <begin position="207"/>
        <end position="228"/>
    </location>
</feature>
<feature type="compositionally biased region" description="Polar residues" evidence="7">
    <location>
        <begin position="1695"/>
        <end position="1709"/>
    </location>
</feature>
<dbReference type="Proteomes" id="UP000006671">
    <property type="component" value="Unassembled WGS sequence"/>
</dbReference>
<evidence type="ECO:0000313" key="11">
    <source>
        <dbReference type="EMBL" id="EFC48391.1"/>
    </source>
</evidence>
<dbReference type="CDD" id="cd07302">
    <property type="entry name" value="CHD"/>
    <property type="match status" value="1"/>
</dbReference>
<dbReference type="RefSeq" id="XP_002681135.1">
    <property type="nucleotide sequence ID" value="XM_002681089.1"/>
</dbReference>
<feature type="domain" description="PAS" evidence="9">
    <location>
        <begin position="1254"/>
        <end position="1324"/>
    </location>
</feature>
<keyword evidence="12" id="KW-1185">Reference proteome</keyword>
<feature type="domain" description="Guanylate cyclase" evidence="10">
    <location>
        <begin position="1416"/>
        <end position="1546"/>
    </location>
</feature>
<feature type="region of interest" description="Disordered" evidence="7">
    <location>
        <begin position="1678"/>
        <end position="1709"/>
    </location>
</feature>
<dbReference type="InterPro" id="IPR057352">
    <property type="entry name" value="TPR_TmcB/C"/>
</dbReference>
<feature type="compositionally biased region" description="Low complexity" evidence="7">
    <location>
        <begin position="72"/>
        <end position="83"/>
    </location>
</feature>
<feature type="transmembrane region" description="Helical" evidence="8">
    <location>
        <begin position="988"/>
        <end position="1009"/>
    </location>
</feature>
<dbReference type="InterPro" id="IPR050401">
    <property type="entry name" value="Cyclic_nucleotide_synthase"/>
</dbReference>
<comment type="subcellular location">
    <subcellularLocation>
        <location evidence="1">Membrane</location>
    </subcellularLocation>
</comment>
<keyword evidence="6" id="KW-0456">Lyase</keyword>
<dbReference type="GO" id="GO:0004383">
    <property type="term" value="F:guanylate cyclase activity"/>
    <property type="evidence" value="ECO:0007669"/>
    <property type="project" value="TreeGrafter"/>
</dbReference>
<dbReference type="Gene3D" id="3.30.70.1230">
    <property type="entry name" value="Nucleotide cyclase"/>
    <property type="match status" value="1"/>
</dbReference>
<feature type="region of interest" description="Disordered" evidence="7">
    <location>
        <begin position="1757"/>
        <end position="1785"/>
    </location>
</feature>
<dbReference type="InterPro" id="IPR035965">
    <property type="entry name" value="PAS-like_dom_sf"/>
</dbReference>
<evidence type="ECO:0000259" key="9">
    <source>
        <dbReference type="PROSITE" id="PS50112"/>
    </source>
</evidence>
<feature type="transmembrane region" description="Helical" evidence="8">
    <location>
        <begin position="301"/>
        <end position="320"/>
    </location>
</feature>
<dbReference type="OMA" id="THNEAIY"/>
<dbReference type="GO" id="GO:0000166">
    <property type="term" value="F:nucleotide binding"/>
    <property type="evidence" value="ECO:0007669"/>
    <property type="project" value="UniProtKB-KW"/>
</dbReference>
<feature type="transmembrane region" description="Helical" evidence="8">
    <location>
        <begin position="165"/>
        <end position="186"/>
    </location>
</feature>
<sequence length="1785" mass="200448">MNNSERRSIEMMNYNLGPRTGPTMPPPSPNSVRALRRGSLDPSLAGRLPKSASRNSIQDPEASLFDKDDNQSSLSKSTKSNPSDPVTNSSVMQKFEHAIFTFIYSLRPEVPMHGALSFFIHILIIFQSLSIGSPIDLNWGLYGTWIVSIIAICRSYGFQFMNYEAFIALAIIVFLTQIAVCIVIYMTFKAQQVGSRYWDKIKTAARVMFAIIFFMAIPTTYGLMLGFWECDYSATVPLNETPTYVLVNFPTVGCWSGLNGAFAVLSVIFLIIQTVLVACSIAIFININIKTRDLFVLDNPYIIIIIMASNQIYLIVSQVIPASIIFVRPIIYLAFAVLFLAVLFWMQPFIRRGTNVVYGGVGFARLAIGGVSIATALVNQTNEWGLGLGLVGALVGGSAVLFSIGLVVTDIYTRYMQHKGRKILQECVQKRSFNTLTDSDHYFVNIFVRYAMKGKEADIDLADSFTKLAMSQRLEINATSMITCALFIKFILTTSSVTLALTLVQKSQKKGDNFFLRFIIFLRVREVEKASSMGRNNFQLDHIMSSVKKKLELSRELQVLFWKNVTMEQTNDEKLYNIVKEIQELSEECSIIFSNLLSNYATDVTVLRAYAAFLEDFLFDNMAAAELLEEASIIEEENFKKASRNLASKRPSITGSIGPKRSIYESDLKISLSRGGSQEDLNAMNFESVSNEDREGAQQNVFRSAVNKKEEHQFLYIFIASLGFVGITFIIVVLVLGLVISQTSSKNITLVEKSCSISSLPYLVLSDIRRIQSMMRTSSNKTYDSFMTNHKERLTEALDKLEVVETFLKDSIFTETMMEHFVKLSSNILVPIMQINYSEPLLYSSKNASVADLVSVFQSTSQKYFDHGIDHYNVTRDSFDFLLIWNNRLDFTQSFEKFCSKLIADSESQIYSFRIVFIVVISSLAFVFALYVVVYIIVIVRHSTILDKTLNIFKKIPKEESLKAIHKLETNSNKIITPKEHFVTPKKVMLVMVVLSLFLTCLGAALIVYESVSFIEDGMFVMQKVKTGNTFLQTLQRTKFKILELLMTDYAELGVSRDQFHGEIKQHISDLFVSWNSFRYGDESNGFHPITGLLTEVDKSVSEQKNCTANDFACYSLDDLVLIFQNAEKVNDNIYQQIYSIQSLLDQYSVIFNAAIATDSKTDGVIASYVSYFTTKTNILTSVFAPVSSILLLFFVYIIYSAMNGFSNEVHQIRTMLNHLPWEILDSNSVLHAYVINYSLSVGNDRDSKKSNDNASKEKAILEAAVEGAVICSTYGNINIFNESAQRMFGYRADEVIGTQLSDLFSSETRSKVDSVVSNAISSTSSKGETIPLIGLRKNKTQFAAVINISVAILGDDKKVITCFIKDQTNEKKRDIELAEEKKKSEALLLNILPESVAHRLQSGETFIADKIEDCTCLFSDIVDFNLVAAQMSATDVVQMLNMIINGYDSLIPRYNLEKIKTIGEKYFCVGGLPTHGQPSTDHVEEVLGFAMDIFSIMHHYNMEFGRKLNVKVGIHSGGLVAGVIGTLKFAYDVWGDVINVASRMESTCHPGRIQVTKETFSRLNHKYEFEERRDVFAKGKGLMTTYLLNKIYHQDPLSLEVTIDRSDIEMAVNQANQGGPKFTDLISNASQDIHSETDSHPQQEMAIEDGRLAVAPIAGSRRVRSQSVNSNYSNFSYNSVSEQNNDSLRPPTLLTGSPNQASPQSTLMSSPRIDVLRFKNNPNRYSVSASITSFFSNQAALDPAVQHHDQLETASHHSIHSHHSHFSPRRKLLPVPEHDEICEH</sequence>
<feature type="transmembrane region" description="Helical" evidence="8">
    <location>
        <begin position="326"/>
        <end position="345"/>
    </location>
</feature>
<reference evidence="11 12" key="1">
    <citation type="journal article" date="2010" name="Cell">
        <title>The genome of Naegleria gruberi illuminates early eukaryotic versatility.</title>
        <authorList>
            <person name="Fritz-Laylin L.K."/>
            <person name="Prochnik S.E."/>
            <person name="Ginger M.L."/>
            <person name="Dacks J.B."/>
            <person name="Carpenter M.L."/>
            <person name="Field M.C."/>
            <person name="Kuo A."/>
            <person name="Paredez A."/>
            <person name="Chapman J."/>
            <person name="Pham J."/>
            <person name="Shu S."/>
            <person name="Neupane R."/>
            <person name="Cipriano M."/>
            <person name="Mancuso J."/>
            <person name="Tu H."/>
            <person name="Salamov A."/>
            <person name="Lindquist E."/>
            <person name="Shapiro H."/>
            <person name="Lucas S."/>
            <person name="Grigoriev I.V."/>
            <person name="Cande W.Z."/>
            <person name="Fulton C."/>
            <person name="Rokhsar D.S."/>
            <person name="Dawson S.C."/>
        </authorList>
    </citation>
    <scope>NUCLEOTIDE SEQUENCE [LARGE SCALE GENOMIC DNA]</scope>
    <source>
        <strain evidence="11 12">NEG-M</strain>
    </source>
</reference>
<evidence type="ECO:0000256" key="4">
    <source>
        <dbReference type="ARBA" id="ARBA00022989"/>
    </source>
</evidence>
<evidence type="ECO:0000256" key="2">
    <source>
        <dbReference type="ARBA" id="ARBA00022692"/>
    </source>
</evidence>
<feature type="compositionally biased region" description="Basic residues" evidence="7">
    <location>
        <begin position="1758"/>
        <end position="1773"/>
    </location>
</feature>
<dbReference type="Gene3D" id="3.30.450.20">
    <property type="entry name" value="PAS domain"/>
    <property type="match status" value="1"/>
</dbReference>
<gene>
    <name evidence="11" type="ORF">NAEGRDRAFT_63742</name>
</gene>
<feature type="transmembrane region" description="Helical" evidence="8">
    <location>
        <begin position="384"/>
        <end position="412"/>
    </location>
</feature>
<dbReference type="SUPFAM" id="SSF55785">
    <property type="entry name" value="PYP-like sensor domain (PAS domain)"/>
    <property type="match status" value="1"/>
</dbReference>
<dbReference type="SUPFAM" id="SSF55073">
    <property type="entry name" value="Nucleotide cyclase"/>
    <property type="match status" value="1"/>
</dbReference>
<dbReference type="eggNOG" id="KOG1023">
    <property type="taxonomic scope" value="Eukaryota"/>
</dbReference>
<dbReference type="OrthoDB" id="10258701at2759"/>
<dbReference type="KEGG" id="ngr:NAEGRDRAFT_63742"/>
<accession>D2V4I5</accession>
<evidence type="ECO:0000256" key="6">
    <source>
        <dbReference type="ARBA" id="ARBA00023239"/>
    </source>
</evidence>
<feature type="transmembrane region" description="Helical" evidence="8">
    <location>
        <begin position="139"/>
        <end position="159"/>
    </location>
</feature>
<evidence type="ECO:0000256" key="8">
    <source>
        <dbReference type="SAM" id="Phobius"/>
    </source>
</evidence>
<evidence type="ECO:0000256" key="5">
    <source>
        <dbReference type="ARBA" id="ARBA00023136"/>
    </source>
</evidence>
<dbReference type="GO" id="GO:0001653">
    <property type="term" value="F:peptide receptor activity"/>
    <property type="evidence" value="ECO:0007669"/>
    <property type="project" value="TreeGrafter"/>
</dbReference>
<dbReference type="InterPro" id="IPR001054">
    <property type="entry name" value="A/G_cyclase"/>
</dbReference>
<dbReference type="GeneID" id="8862148"/>
<dbReference type="PANTHER" id="PTHR11920:SF335">
    <property type="entry name" value="GUANYLATE CYCLASE"/>
    <property type="match status" value="1"/>
</dbReference>
<dbReference type="InParanoid" id="D2V4I5"/>
<dbReference type="EMBL" id="GG738851">
    <property type="protein sequence ID" value="EFC48391.1"/>
    <property type="molecule type" value="Genomic_DNA"/>
</dbReference>
<keyword evidence="4 8" id="KW-1133">Transmembrane helix</keyword>
<feature type="transmembrane region" description="Helical" evidence="8">
    <location>
        <begin position="261"/>
        <end position="289"/>
    </location>
</feature>
<dbReference type="GO" id="GO:0004016">
    <property type="term" value="F:adenylate cyclase activity"/>
    <property type="evidence" value="ECO:0007669"/>
    <property type="project" value="TreeGrafter"/>
</dbReference>
<dbReference type="SMART" id="SM00044">
    <property type="entry name" value="CYCc"/>
    <property type="match status" value="1"/>
</dbReference>
<dbReference type="Pfam" id="PF13426">
    <property type="entry name" value="PAS_9"/>
    <property type="match status" value="1"/>
</dbReference>
<feature type="transmembrane region" description="Helical" evidence="8">
    <location>
        <begin position="357"/>
        <end position="378"/>
    </location>
</feature>
<dbReference type="GO" id="GO:0005886">
    <property type="term" value="C:plasma membrane"/>
    <property type="evidence" value="ECO:0007669"/>
    <property type="project" value="TreeGrafter"/>
</dbReference>
<dbReference type="Pfam" id="PF00211">
    <property type="entry name" value="Guanylate_cyc"/>
    <property type="match status" value="1"/>
</dbReference>
<keyword evidence="5 8" id="KW-0472">Membrane</keyword>
<dbReference type="InterPro" id="IPR000014">
    <property type="entry name" value="PAS"/>
</dbReference>
<dbReference type="NCBIfam" id="TIGR00229">
    <property type="entry name" value="sensory_box"/>
    <property type="match status" value="1"/>
</dbReference>
<dbReference type="CDD" id="cd00130">
    <property type="entry name" value="PAS"/>
    <property type="match status" value="1"/>
</dbReference>
<evidence type="ECO:0000256" key="7">
    <source>
        <dbReference type="SAM" id="MobiDB-lite"/>
    </source>
</evidence>
<feature type="transmembrane region" description="Helical" evidence="8">
    <location>
        <begin position="480"/>
        <end position="504"/>
    </location>
</feature>
<name>D2V4I5_NAEGR</name>
<dbReference type="SMART" id="SM00091">
    <property type="entry name" value="PAS"/>
    <property type="match status" value="1"/>
</dbReference>
<evidence type="ECO:0000256" key="3">
    <source>
        <dbReference type="ARBA" id="ARBA00022741"/>
    </source>
</evidence>
<feature type="transmembrane region" description="Helical" evidence="8">
    <location>
        <begin position="714"/>
        <end position="740"/>
    </location>
</feature>
<organism evidence="12">
    <name type="scientific">Naegleria gruberi</name>
    <name type="common">Amoeba</name>
    <dbReference type="NCBI Taxonomy" id="5762"/>
    <lineage>
        <taxon>Eukaryota</taxon>
        <taxon>Discoba</taxon>
        <taxon>Heterolobosea</taxon>
        <taxon>Tetramitia</taxon>
        <taxon>Eutetramitia</taxon>
        <taxon>Vahlkampfiidae</taxon>
        <taxon>Naegleria</taxon>
    </lineage>
</organism>
<dbReference type="PANTHER" id="PTHR11920">
    <property type="entry name" value="GUANYLYL CYCLASE"/>
    <property type="match status" value="1"/>
</dbReference>
<feature type="transmembrane region" description="Helical" evidence="8">
    <location>
        <begin position="1179"/>
        <end position="1200"/>
    </location>
</feature>
<feature type="region of interest" description="Disordered" evidence="7">
    <location>
        <begin position="1"/>
        <end position="88"/>
    </location>
</feature>
<keyword evidence="3" id="KW-0547">Nucleotide-binding</keyword>
<dbReference type="GO" id="GO:0007168">
    <property type="term" value="P:receptor guanylyl cyclase signaling pathway"/>
    <property type="evidence" value="ECO:0007669"/>
    <property type="project" value="TreeGrafter"/>
</dbReference>
<dbReference type="Pfam" id="PF25474">
    <property type="entry name" value="TPR_TmcB"/>
    <property type="match status" value="1"/>
</dbReference>
<evidence type="ECO:0000313" key="12">
    <source>
        <dbReference type="Proteomes" id="UP000006671"/>
    </source>
</evidence>
<evidence type="ECO:0000256" key="1">
    <source>
        <dbReference type="ARBA" id="ARBA00004370"/>
    </source>
</evidence>
<dbReference type="PROSITE" id="PS50125">
    <property type="entry name" value="GUANYLATE_CYCLASE_2"/>
    <property type="match status" value="1"/>
</dbReference>